<comment type="similarity">
    <text evidence="1">Belongs to the SlyX family.</text>
</comment>
<dbReference type="Gene3D" id="1.20.5.300">
    <property type="match status" value="1"/>
</dbReference>
<dbReference type="AlphaFoldDB" id="A0A1A8TM38"/>
<dbReference type="Proteomes" id="UP000092627">
    <property type="component" value="Unassembled WGS sequence"/>
</dbReference>
<dbReference type="OrthoDB" id="8606883at2"/>
<dbReference type="STRING" id="295068.MAQ5080_03055"/>
<accession>A0A1A8TM38</accession>
<evidence type="ECO:0000313" key="3">
    <source>
        <dbReference type="EMBL" id="SBS35039.1"/>
    </source>
</evidence>
<dbReference type="RefSeq" id="WP_067212256.1">
    <property type="nucleotide sequence ID" value="NZ_FLOC01000020.1"/>
</dbReference>
<dbReference type="InterPro" id="IPR007236">
    <property type="entry name" value="SlyX"/>
</dbReference>
<evidence type="ECO:0000256" key="1">
    <source>
        <dbReference type="HAMAP-Rule" id="MF_00715"/>
    </source>
</evidence>
<keyword evidence="4" id="KW-1185">Reference proteome</keyword>
<dbReference type="PANTHER" id="PTHR36508">
    <property type="entry name" value="PROTEIN SLYX"/>
    <property type="match status" value="1"/>
</dbReference>
<proteinExistence type="inferred from homology"/>
<sequence length="73" mass="8418">MNTSDLLNRIDELEIRSQFQEETIDALNSALTHQQQDILLLKEQIKLLAKRLEDQRDNSSSGINGTIEKPPHY</sequence>
<organism evidence="3 4">
    <name type="scientific">Marinomonas aquimarina</name>
    <dbReference type="NCBI Taxonomy" id="295068"/>
    <lineage>
        <taxon>Bacteria</taxon>
        <taxon>Pseudomonadati</taxon>
        <taxon>Pseudomonadota</taxon>
        <taxon>Gammaproteobacteria</taxon>
        <taxon>Oceanospirillales</taxon>
        <taxon>Oceanospirillaceae</taxon>
        <taxon>Marinomonas</taxon>
    </lineage>
</organism>
<protein>
    <recommendedName>
        <fullName evidence="1">Protein SlyX homolog</fullName>
    </recommendedName>
</protein>
<reference evidence="3 4" key="1">
    <citation type="submission" date="2016-06" db="EMBL/GenBank/DDBJ databases">
        <authorList>
            <person name="Kjaerup R.B."/>
            <person name="Dalgaard T.S."/>
            <person name="Juul-Madsen H.R."/>
        </authorList>
    </citation>
    <scope>NUCLEOTIDE SEQUENCE [LARGE SCALE GENOMIC DNA]</scope>
    <source>
        <strain evidence="3 4">CECT 5080</strain>
    </source>
</reference>
<gene>
    <name evidence="1 3" type="primary">slyX</name>
    <name evidence="3" type="ORF">MAQ5080_03055</name>
</gene>
<evidence type="ECO:0000313" key="4">
    <source>
        <dbReference type="Proteomes" id="UP000092627"/>
    </source>
</evidence>
<evidence type="ECO:0000256" key="2">
    <source>
        <dbReference type="SAM" id="MobiDB-lite"/>
    </source>
</evidence>
<dbReference type="EMBL" id="FLOC01000020">
    <property type="protein sequence ID" value="SBS35039.1"/>
    <property type="molecule type" value="Genomic_DNA"/>
</dbReference>
<dbReference type="PANTHER" id="PTHR36508:SF1">
    <property type="entry name" value="PROTEIN SLYX"/>
    <property type="match status" value="1"/>
</dbReference>
<dbReference type="Pfam" id="PF04102">
    <property type="entry name" value="SlyX"/>
    <property type="match status" value="1"/>
</dbReference>
<dbReference type="HAMAP" id="MF_00715">
    <property type="entry name" value="SlyX"/>
    <property type="match status" value="1"/>
</dbReference>
<feature type="region of interest" description="Disordered" evidence="2">
    <location>
        <begin position="53"/>
        <end position="73"/>
    </location>
</feature>
<name>A0A1A8TM38_9GAMM</name>